<evidence type="ECO:0000256" key="2">
    <source>
        <dbReference type="ARBA" id="ARBA00022539"/>
    </source>
</evidence>
<dbReference type="Pfam" id="PF05023">
    <property type="entry name" value="Phytochelatin"/>
    <property type="match status" value="1"/>
</dbReference>
<dbReference type="GO" id="GO:0046872">
    <property type="term" value="F:metal ion binding"/>
    <property type="evidence" value="ECO:0007669"/>
    <property type="project" value="UniProtKB-KW"/>
</dbReference>
<dbReference type="PROSITE" id="PS51443">
    <property type="entry name" value="PCS"/>
    <property type="match status" value="1"/>
</dbReference>
<dbReference type="EC" id="2.3.2.15" evidence="1"/>
<dbReference type="GO" id="GO:0046938">
    <property type="term" value="P:phytochelatin biosynthetic process"/>
    <property type="evidence" value="ECO:0007669"/>
    <property type="project" value="InterPro"/>
</dbReference>
<protein>
    <recommendedName>
        <fullName evidence="1">glutathione gamma-glutamylcysteinyltransferase</fullName>
        <ecNumber evidence="1">2.3.2.15</ecNumber>
    </recommendedName>
</protein>
<dbReference type="PANTHER" id="PTHR33447">
    <property type="entry name" value="GLUTATHIONE GAMMA-GLUTAMYLCYSTEINYLTRANSFERASE"/>
    <property type="match status" value="1"/>
</dbReference>
<reference evidence="6" key="1">
    <citation type="journal article" date="2021" name="Front. Plant Sci.">
        <title>Chromosome-Scale Genome Assembly for Chinese Sour Jujube and Insights Into Its Genome Evolution and Domestication Signature.</title>
        <authorList>
            <person name="Shen L.-Y."/>
            <person name="Luo H."/>
            <person name="Wang X.-L."/>
            <person name="Wang X.-M."/>
            <person name="Qiu X.-J."/>
            <person name="Liu H."/>
            <person name="Zhou S.-S."/>
            <person name="Jia K.-H."/>
            <person name="Nie S."/>
            <person name="Bao Y.-T."/>
            <person name="Zhang R.-G."/>
            <person name="Yun Q.-Z."/>
            <person name="Chai Y.-H."/>
            <person name="Lu J.-Y."/>
            <person name="Li Y."/>
            <person name="Zhao S.-W."/>
            <person name="Mao J.-F."/>
            <person name="Jia S.-G."/>
            <person name="Mao Y.-M."/>
        </authorList>
    </citation>
    <scope>NUCLEOTIDE SEQUENCE</scope>
    <source>
        <strain evidence="6">AT0</strain>
        <tissue evidence="6">Leaf</tissue>
    </source>
</reference>
<evidence type="ECO:0000256" key="3">
    <source>
        <dbReference type="ARBA" id="ARBA00022679"/>
    </source>
</evidence>
<dbReference type="InterPro" id="IPR038156">
    <property type="entry name" value="PCS_N_sf"/>
</dbReference>
<name>A0A978VMZ8_ZIZJJ</name>
<dbReference type="EMBL" id="JAEACU010000003">
    <property type="protein sequence ID" value="KAH7536923.1"/>
    <property type="molecule type" value="Genomic_DNA"/>
</dbReference>
<organism evidence="6 7">
    <name type="scientific">Ziziphus jujuba var. spinosa</name>
    <dbReference type="NCBI Taxonomy" id="714518"/>
    <lineage>
        <taxon>Eukaryota</taxon>
        <taxon>Viridiplantae</taxon>
        <taxon>Streptophyta</taxon>
        <taxon>Embryophyta</taxon>
        <taxon>Tracheophyta</taxon>
        <taxon>Spermatophyta</taxon>
        <taxon>Magnoliopsida</taxon>
        <taxon>eudicotyledons</taxon>
        <taxon>Gunneridae</taxon>
        <taxon>Pentapetalae</taxon>
        <taxon>rosids</taxon>
        <taxon>fabids</taxon>
        <taxon>Rosales</taxon>
        <taxon>Rhamnaceae</taxon>
        <taxon>Paliureae</taxon>
        <taxon>Ziziphus</taxon>
    </lineage>
</organism>
<evidence type="ECO:0000313" key="7">
    <source>
        <dbReference type="Proteomes" id="UP000813462"/>
    </source>
</evidence>
<dbReference type="PANTHER" id="PTHR33447:SF19">
    <property type="entry name" value="GLUTATHIONE GAMMA-GLUTAMYLCYSTEINYLTRANSFERASE"/>
    <property type="match status" value="1"/>
</dbReference>
<dbReference type="GO" id="GO:0098849">
    <property type="term" value="P:cellular detoxification of cadmium ion"/>
    <property type="evidence" value="ECO:0007669"/>
    <property type="project" value="TreeGrafter"/>
</dbReference>
<feature type="domain" description="Peptidase C83" evidence="5">
    <location>
        <begin position="1"/>
        <end position="92"/>
    </location>
</feature>
<gene>
    <name evidence="6" type="ORF">FEM48_Zijuj03G0037800</name>
</gene>
<dbReference type="Proteomes" id="UP000813462">
    <property type="component" value="Unassembled WGS sequence"/>
</dbReference>
<dbReference type="AlphaFoldDB" id="A0A978VMZ8"/>
<evidence type="ECO:0000313" key="6">
    <source>
        <dbReference type="EMBL" id="KAH7536923.1"/>
    </source>
</evidence>
<dbReference type="InterPro" id="IPR038765">
    <property type="entry name" value="Papain-like_cys_pep_sf"/>
</dbReference>
<keyword evidence="2" id="KW-0104">Cadmium</keyword>
<sequence>MSFPGLPRIALPSPPAIDFASIEGKRLFTEALGNGTMEGFFKLISYYQSQTEINYCGVGTLAMVLNTLAIDPPKKWKGMALELVRGLNVGLW</sequence>
<evidence type="ECO:0000259" key="5">
    <source>
        <dbReference type="PROSITE" id="PS51443"/>
    </source>
</evidence>
<dbReference type="Gene3D" id="3.90.70.30">
    <property type="entry name" value="Phytochelatin synthase, N-terminal domain"/>
    <property type="match status" value="1"/>
</dbReference>
<dbReference type="GO" id="GO:0016756">
    <property type="term" value="F:glutathione gamma-glutamylcysteinyltransferase activity"/>
    <property type="evidence" value="ECO:0007669"/>
    <property type="project" value="UniProtKB-EC"/>
</dbReference>
<comment type="caution">
    <text evidence="6">The sequence shown here is derived from an EMBL/GenBank/DDBJ whole genome shotgun (WGS) entry which is preliminary data.</text>
</comment>
<keyword evidence="4" id="KW-0479">Metal-binding</keyword>
<evidence type="ECO:0000256" key="4">
    <source>
        <dbReference type="ARBA" id="ARBA00022723"/>
    </source>
</evidence>
<proteinExistence type="predicted"/>
<dbReference type="SUPFAM" id="SSF54001">
    <property type="entry name" value="Cysteine proteinases"/>
    <property type="match status" value="1"/>
</dbReference>
<dbReference type="InterPro" id="IPR007719">
    <property type="entry name" value="PCS_N"/>
</dbReference>
<accession>A0A978VMZ8</accession>
<keyword evidence="3" id="KW-0808">Transferase</keyword>
<evidence type="ECO:0000256" key="1">
    <source>
        <dbReference type="ARBA" id="ARBA00012468"/>
    </source>
</evidence>
<dbReference type="InterPro" id="IPR040409">
    <property type="entry name" value="PCS-like"/>
</dbReference>
<dbReference type="GO" id="GO:0010273">
    <property type="term" value="P:detoxification of copper ion"/>
    <property type="evidence" value="ECO:0007669"/>
    <property type="project" value="TreeGrafter"/>
</dbReference>